<gene>
    <name evidence="6" type="ORF">BZA70DRAFT_272947</name>
</gene>
<dbReference type="InterPro" id="IPR013633">
    <property type="entry name" value="NRDE-2"/>
</dbReference>
<feature type="compositionally biased region" description="Basic residues" evidence="5">
    <location>
        <begin position="60"/>
        <end position="77"/>
    </location>
</feature>
<sequence>MSDDDDEAPAAPTVPKFSSFKPPALANADTTSGRHHRRKHHSHHHSSHPSSSSSKTSGSHSRHHRAHEHTDHRHRQPSSRAEHQHDRTNSKRSERSASDHISSSRHIERRKSPIAKSQDKQQQLATTVQHEETTAETHWTTEAWIRETEKGNFIVSAKLLPTISYATRDFQLFKVDLKDHKDNLVYERPYKRPKYYRFGHGRILGLGRQFWIAEQQVTEAREGYGGVEVLEAPRDSEINDSSTVWRLDREPKHVKVEKRNAVADQFQDDTEFIPLTSATKSAQEYTGIESFVGSLKKEASEEENNDLSSEDGLETHAASNSKVIELSKAVDHSPHDVSLWFALASEMMTTSASENKKASTVVRVEIGLSVFEKAIAVNPGNTRLTLRYLDMYESVNGKFSAGKKWKEIVGKHPTNFELLQAWIEFIMRDSATFEYDAVLAKIIEVIDSIRSQIQRQRDLEEIEESLMHAIFRTCKFIFEAGYVEHSTAIIQGLLQLNFLAPDVADRLAWLSSFWAGEELRIGDYARTISTSTETADWLSEEIEASKCFMPQRTTTLNELCDPYSVILYADISPFMYVFRGKKAKDNLVWACLKFLGCNVKKSGFMPFLDRWDERIPIADFELPGRFEKIYDERLVDCIVSSLLGVIDDDELLSLFLEWKVHVDRSTASEAAKKVLGRRRDSVALWCSYADIEWQMQNIERANYVYETAVSYMGEKDEAILLYRFWASEVLFHNTKDCVLQCLGILSGVSDGKKKADPSQQDISESRMKIVEILQRSFLSNNFEIAEAAVECLLMLLYAEARGSSTPLDLPLKVYSEYIDRVEEPSAHERLMLFVARLVKLDMSRATTFKVSTLRDHLTRCIKLYPQNAEFLSMFAYNESKYRIENNVHRVISEALDDEQHPAPLIMWRFAVEYERSLKSVHGVTNLFERAVESAIGKGCVGLWLDYAAHKLETGTKEEAKTIWFRAISACPWSRGKRIF</sequence>
<keyword evidence="4" id="KW-0539">Nucleus</keyword>
<dbReference type="Pfam" id="PF08424">
    <property type="entry name" value="NRDE-2"/>
    <property type="match status" value="1"/>
</dbReference>
<dbReference type="RefSeq" id="XP_064771146.1">
    <property type="nucleotide sequence ID" value="XM_064911755.1"/>
</dbReference>
<dbReference type="SMART" id="SM00386">
    <property type="entry name" value="HAT"/>
    <property type="match status" value="4"/>
</dbReference>
<evidence type="ECO:0000313" key="6">
    <source>
        <dbReference type="EMBL" id="KAK7208113.1"/>
    </source>
</evidence>
<dbReference type="Proteomes" id="UP001498771">
    <property type="component" value="Unassembled WGS sequence"/>
</dbReference>
<evidence type="ECO:0000256" key="2">
    <source>
        <dbReference type="ARBA" id="ARBA00009265"/>
    </source>
</evidence>
<feature type="compositionally biased region" description="Basic and acidic residues" evidence="5">
    <location>
        <begin position="80"/>
        <end position="98"/>
    </location>
</feature>
<accession>A0ABR1FFT1</accession>
<protein>
    <submittedName>
        <fullName evidence="6">NRDE-2, necessary for RNA interference-domain-containing protein</fullName>
    </submittedName>
</protein>
<evidence type="ECO:0000313" key="7">
    <source>
        <dbReference type="Proteomes" id="UP001498771"/>
    </source>
</evidence>
<dbReference type="SUPFAM" id="SSF48452">
    <property type="entry name" value="TPR-like"/>
    <property type="match status" value="2"/>
</dbReference>
<feature type="compositionally biased region" description="Basic residues" evidence="5">
    <location>
        <begin position="33"/>
        <end position="47"/>
    </location>
</feature>
<feature type="compositionally biased region" description="Low complexity" evidence="5">
    <location>
        <begin position="48"/>
        <end position="59"/>
    </location>
</feature>
<dbReference type="PANTHER" id="PTHR13471">
    <property type="entry name" value="TETRATRICOPEPTIDE-LIKE HELICAL"/>
    <property type="match status" value="1"/>
</dbReference>
<reference evidence="6 7" key="1">
    <citation type="submission" date="2024-03" db="EMBL/GenBank/DDBJ databases">
        <title>Genome-scale model development and genomic sequencing of the oleaginous clade Lipomyces.</title>
        <authorList>
            <consortium name="Lawrence Berkeley National Laboratory"/>
            <person name="Czajka J.J."/>
            <person name="Han Y."/>
            <person name="Kim J."/>
            <person name="Mondo S.J."/>
            <person name="Hofstad B.A."/>
            <person name="Robles A."/>
            <person name="Haridas S."/>
            <person name="Riley R."/>
            <person name="LaButti K."/>
            <person name="Pangilinan J."/>
            <person name="Andreopoulos W."/>
            <person name="Lipzen A."/>
            <person name="Yan J."/>
            <person name="Wang M."/>
            <person name="Ng V."/>
            <person name="Grigoriev I.V."/>
            <person name="Spatafora J.W."/>
            <person name="Magnuson J.K."/>
            <person name="Baker S.E."/>
            <person name="Pomraning K.R."/>
        </authorList>
    </citation>
    <scope>NUCLEOTIDE SEQUENCE [LARGE SCALE GENOMIC DNA]</scope>
    <source>
        <strain evidence="6 7">Phaff 52-87</strain>
    </source>
</reference>
<proteinExistence type="inferred from homology"/>
<dbReference type="GeneID" id="90037267"/>
<comment type="subcellular location">
    <subcellularLocation>
        <location evidence="1">Nucleus</location>
    </subcellularLocation>
</comment>
<dbReference type="InterPro" id="IPR003107">
    <property type="entry name" value="HAT"/>
</dbReference>
<comment type="caution">
    <text evidence="6">The sequence shown here is derived from an EMBL/GenBank/DDBJ whole genome shotgun (WGS) entry which is preliminary data.</text>
</comment>
<comment type="similarity">
    <text evidence="2">Belongs to the NRDE2 family.</text>
</comment>
<evidence type="ECO:0000256" key="4">
    <source>
        <dbReference type="ARBA" id="ARBA00023242"/>
    </source>
</evidence>
<name>A0ABR1FFT1_9ASCO</name>
<dbReference type="EMBL" id="JBBJBU010000001">
    <property type="protein sequence ID" value="KAK7208113.1"/>
    <property type="molecule type" value="Genomic_DNA"/>
</dbReference>
<keyword evidence="3" id="KW-0677">Repeat</keyword>
<feature type="region of interest" description="Disordered" evidence="5">
    <location>
        <begin position="1"/>
        <end position="140"/>
    </location>
</feature>
<dbReference type="Gene3D" id="1.25.40.10">
    <property type="entry name" value="Tetratricopeptide repeat domain"/>
    <property type="match status" value="3"/>
</dbReference>
<dbReference type="PANTHER" id="PTHR13471:SF0">
    <property type="entry name" value="NUCLEAR EXOSOME REGULATOR NRDE2"/>
    <property type="match status" value="1"/>
</dbReference>
<keyword evidence="7" id="KW-1185">Reference proteome</keyword>
<evidence type="ECO:0000256" key="1">
    <source>
        <dbReference type="ARBA" id="ARBA00004123"/>
    </source>
</evidence>
<evidence type="ECO:0000256" key="3">
    <source>
        <dbReference type="ARBA" id="ARBA00022737"/>
    </source>
</evidence>
<evidence type="ECO:0000256" key="5">
    <source>
        <dbReference type="SAM" id="MobiDB-lite"/>
    </source>
</evidence>
<organism evidence="6 7">
    <name type="scientific">Myxozyma melibiosi</name>
    <dbReference type="NCBI Taxonomy" id="54550"/>
    <lineage>
        <taxon>Eukaryota</taxon>
        <taxon>Fungi</taxon>
        <taxon>Dikarya</taxon>
        <taxon>Ascomycota</taxon>
        <taxon>Saccharomycotina</taxon>
        <taxon>Lipomycetes</taxon>
        <taxon>Lipomycetales</taxon>
        <taxon>Lipomycetaceae</taxon>
        <taxon>Myxozyma</taxon>
    </lineage>
</organism>
<dbReference type="InterPro" id="IPR011990">
    <property type="entry name" value="TPR-like_helical_dom_sf"/>
</dbReference>